<evidence type="ECO:0000313" key="2">
    <source>
        <dbReference type="EMBL" id="MEO3988408.1"/>
    </source>
</evidence>
<dbReference type="Proteomes" id="UP001444146">
    <property type="component" value="Unassembled WGS sequence"/>
</dbReference>
<sequence length="238" mass="26486">MSKWLILVWLPLLLSRAFAGTPCDGVERDLGLTAEQNVALKANIGPQVNATKIDIINVFKMKGWSVIYIDTHNSDETYLFFTGDILTSHYVMEWSGAATIFEGAELTTQFKQNAPGIPERLVQCMAWHIAEQGKLPGVYSSLKVHPETFDILGDEMMFTLAEGGKYWVVYQHAEGSVTKPVVSPVKIDSATGHFTFHLPGEMASLGEFHGRITEDDDLIGIFDNGYSVKLPRKASFWQ</sequence>
<comment type="caution">
    <text evidence="2">The sequence shown here is derived from an EMBL/GenBank/DDBJ whole genome shotgun (WGS) entry which is preliminary data.</text>
</comment>
<keyword evidence="1" id="KW-0732">Signal</keyword>
<evidence type="ECO:0000256" key="1">
    <source>
        <dbReference type="SAM" id="SignalP"/>
    </source>
</evidence>
<name>A0ABV0HDR7_9ENTR</name>
<keyword evidence="3" id="KW-1185">Reference proteome</keyword>
<reference evidence="2 3" key="1">
    <citation type="submission" date="2024-01" db="EMBL/GenBank/DDBJ databases">
        <title>Pseudocitrobacter sp. Endophytic strain Cyp-38L.</title>
        <authorList>
            <person name="Amer M.A."/>
            <person name="Hamed S.M."/>
        </authorList>
    </citation>
    <scope>NUCLEOTIDE SEQUENCE [LARGE SCALE GENOMIC DNA]</scope>
    <source>
        <strain evidence="2 3">Cyp38S</strain>
    </source>
</reference>
<protein>
    <submittedName>
        <fullName evidence="2">Uncharacterized protein</fullName>
    </submittedName>
</protein>
<dbReference type="RefSeq" id="WP_347792968.1">
    <property type="nucleotide sequence ID" value="NZ_JAYMYY010000001.1"/>
</dbReference>
<feature type="chain" id="PRO_5047418016" evidence="1">
    <location>
        <begin position="20"/>
        <end position="238"/>
    </location>
</feature>
<dbReference type="EMBL" id="JAYMYY010000001">
    <property type="protein sequence ID" value="MEO3988408.1"/>
    <property type="molecule type" value="Genomic_DNA"/>
</dbReference>
<gene>
    <name evidence="2" type="ORF">VSR74_00990</name>
</gene>
<accession>A0ABV0HDR7</accession>
<organism evidence="2 3">
    <name type="scientific">Pseudocitrobacter cyperus</name>
    <dbReference type="NCBI Taxonomy" id="3112843"/>
    <lineage>
        <taxon>Bacteria</taxon>
        <taxon>Pseudomonadati</taxon>
        <taxon>Pseudomonadota</taxon>
        <taxon>Gammaproteobacteria</taxon>
        <taxon>Enterobacterales</taxon>
        <taxon>Enterobacteriaceae</taxon>
        <taxon>Pseudocitrobacter</taxon>
    </lineage>
</organism>
<proteinExistence type="predicted"/>
<feature type="signal peptide" evidence="1">
    <location>
        <begin position="1"/>
        <end position="19"/>
    </location>
</feature>
<evidence type="ECO:0000313" key="3">
    <source>
        <dbReference type="Proteomes" id="UP001444146"/>
    </source>
</evidence>